<dbReference type="EMBL" id="JAUIRO010000006">
    <property type="protein sequence ID" value="KAK0710313.1"/>
    <property type="molecule type" value="Genomic_DNA"/>
</dbReference>
<evidence type="ECO:0000313" key="2">
    <source>
        <dbReference type="EMBL" id="KAK0710313.1"/>
    </source>
</evidence>
<name>A0AA40DSG4_9PEZI</name>
<reference evidence="2" key="1">
    <citation type="submission" date="2023-06" db="EMBL/GenBank/DDBJ databases">
        <title>Genome-scale phylogeny and comparative genomics of the fungal order Sordariales.</title>
        <authorList>
            <consortium name="Lawrence Berkeley National Laboratory"/>
            <person name="Hensen N."/>
            <person name="Bonometti L."/>
            <person name="Westerberg I."/>
            <person name="Brannstrom I.O."/>
            <person name="Guillou S."/>
            <person name="Cros-Aarteil S."/>
            <person name="Calhoun S."/>
            <person name="Haridas S."/>
            <person name="Kuo A."/>
            <person name="Mondo S."/>
            <person name="Pangilinan J."/>
            <person name="Riley R."/>
            <person name="LaButti K."/>
            <person name="Andreopoulos B."/>
            <person name="Lipzen A."/>
            <person name="Chen C."/>
            <person name="Yanf M."/>
            <person name="Daum C."/>
            <person name="Ng V."/>
            <person name="Clum A."/>
            <person name="Steindorff A."/>
            <person name="Ohm R."/>
            <person name="Martin F."/>
            <person name="Silar P."/>
            <person name="Natvig D."/>
            <person name="Lalanne C."/>
            <person name="Gautier V."/>
            <person name="Ament-velasquez S.L."/>
            <person name="Kruys A."/>
            <person name="Hutchinson M.I."/>
            <person name="Powell A.J."/>
            <person name="Barry K."/>
            <person name="Miller A.N."/>
            <person name="Grigoriev I.V."/>
            <person name="Debuchy R."/>
            <person name="Gladieux P."/>
            <person name="Thoren M.H."/>
            <person name="Johannesson H."/>
        </authorList>
    </citation>
    <scope>NUCLEOTIDE SEQUENCE</scope>
    <source>
        <strain evidence="2">SMH2392-1A</strain>
    </source>
</reference>
<gene>
    <name evidence="2" type="ORF">B0T26DRAFT_435706</name>
</gene>
<dbReference type="Proteomes" id="UP001172101">
    <property type="component" value="Unassembled WGS sequence"/>
</dbReference>
<feature type="chain" id="PRO_5041297522" evidence="1">
    <location>
        <begin position="17"/>
        <end position="154"/>
    </location>
</feature>
<dbReference type="GeneID" id="85318282"/>
<comment type="caution">
    <text evidence="2">The sequence shown here is derived from an EMBL/GenBank/DDBJ whole genome shotgun (WGS) entry which is preliminary data.</text>
</comment>
<evidence type="ECO:0000313" key="3">
    <source>
        <dbReference type="Proteomes" id="UP001172101"/>
    </source>
</evidence>
<sequence length="154" mass="16956">MLKLLFFCILSHPIQRAIRGTESEPGTPRPSLQLISRWARPNCSLCLASAAGTVHVQYQDKDPMRNIGRVGLTYLPDSEEFIFSIYGGKMQRQVLHGLLGTVYPFSVPKTRWPGPPEARPSMILSFQRAAGPRLKIAPAGSVVCTCCTCVSILL</sequence>
<evidence type="ECO:0000256" key="1">
    <source>
        <dbReference type="SAM" id="SignalP"/>
    </source>
</evidence>
<feature type="signal peptide" evidence="1">
    <location>
        <begin position="1"/>
        <end position="16"/>
    </location>
</feature>
<keyword evidence="3" id="KW-1185">Reference proteome</keyword>
<accession>A0AA40DSG4</accession>
<proteinExistence type="predicted"/>
<protein>
    <submittedName>
        <fullName evidence="2">Uncharacterized protein</fullName>
    </submittedName>
</protein>
<dbReference type="RefSeq" id="XP_060293617.1">
    <property type="nucleotide sequence ID" value="XM_060435012.1"/>
</dbReference>
<dbReference type="AlphaFoldDB" id="A0AA40DSG4"/>
<keyword evidence="1" id="KW-0732">Signal</keyword>
<organism evidence="2 3">
    <name type="scientific">Lasiosphaeria miniovina</name>
    <dbReference type="NCBI Taxonomy" id="1954250"/>
    <lineage>
        <taxon>Eukaryota</taxon>
        <taxon>Fungi</taxon>
        <taxon>Dikarya</taxon>
        <taxon>Ascomycota</taxon>
        <taxon>Pezizomycotina</taxon>
        <taxon>Sordariomycetes</taxon>
        <taxon>Sordariomycetidae</taxon>
        <taxon>Sordariales</taxon>
        <taxon>Lasiosphaeriaceae</taxon>
        <taxon>Lasiosphaeria</taxon>
    </lineage>
</organism>